<comment type="caution">
    <text evidence="1">The sequence shown here is derived from an EMBL/GenBank/DDBJ whole genome shotgun (WGS) entry which is preliminary data.</text>
</comment>
<evidence type="ECO:0008006" key="3">
    <source>
        <dbReference type="Google" id="ProtNLM"/>
    </source>
</evidence>
<protein>
    <recommendedName>
        <fullName evidence="3">DUF2281 domain-containing protein</fullName>
    </recommendedName>
</protein>
<accession>A0A7Z9BSY6</accession>
<gene>
    <name evidence="1" type="ORF">PL8927_550143</name>
</gene>
<dbReference type="EMBL" id="CZCU02000130">
    <property type="protein sequence ID" value="VXD16919.1"/>
    <property type="molecule type" value="Genomic_DNA"/>
</dbReference>
<dbReference type="AlphaFoldDB" id="A0A7Z9BSY6"/>
<evidence type="ECO:0000313" key="2">
    <source>
        <dbReference type="Proteomes" id="UP000184550"/>
    </source>
</evidence>
<dbReference type="RefSeq" id="WP_083620774.1">
    <property type="nucleotide sequence ID" value="NZ_LR734865.1"/>
</dbReference>
<organism evidence="1 2">
    <name type="scientific">Planktothrix serta PCC 8927</name>
    <dbReference type="NCBI Taxonomy" id="671068"/>
    <lineage>
        <taxon>Bacteria</taxon>
        <taxon>Bacillati</taxon>
        <taxon>Cyanobacteriota</taxon>
        <taxon>Cyanophyceae</taxon>
        <taxon>Oscillatoriophycideae</taxon>
        <taxon>Oscillatoriales</taxon>
        <taxon>Microcoleaceae</taxon>
        <taxon>Planktothrix</taxon>
    </lineage>
</organism>
<dbReference type="OrthoDB" id="464633at2"/>
<keyword evidence="2" id="KW-1185">Reference proteome</keyword>
<reference evidence="1" key="1">
    <citation type="submission" date="2019-10" db="EMBL/GenBank/DDBJ databases">
        <authorList>
            <consortium name="Genoscope - CEA"/>
            <person name="William W."/>
        </authorList>
    </citation>
    <scope>NUCLEOTIDE SEQUENCE [LARGE SCALE GENOMIC DNA]</scope>
    <source>
        <strain evidence="1">BBR_PRJEB10992</strain>
    </source>
</reference>
<evidence type="ECO:0000313" key="1">
    <source>
        <dbReference type="EMBL" id="VXD16919.1"/>
    </source>
</evidence>
<sequence>MTQEIRQEIITLAQELPDELLPEALVYFNSLAKKVQKTPSDHSSTCDQPEFDKAMQIYKQGSEKYKNALRELA</sequence>
<proteinExistence type="predicted"/>
<dbReference type="Proteomes" id="UP000184550">
    <property type="component" value="Unassembled WGS sequence"/>
</dbReference>
<name>A0A7Z9BSY6_9CYAN</name>